<evidence type="ECO:0000313" key="1">
    <source>
        <dbReference type="EMBL" id="OAB75572.1"/>
    </source>
</evidence>
<organism evidence="1 2">
    <name type="scientific">Paenibacillus crassostreae</name>
    <dbReference type="NCBI Taxonomy" id="1763538"/>
    <lineage>
        <taxon>Bacteria</taxon>
        <taxon>Bacillati</taxon>
        <taxon>Bacillota</taxon>
        <taxon>Bacilli</taxon>
        <taxon>Bacillales</taxon>
        <taxon>Paenibacillaceae</taxon>
        <taxon>Paenibacillus</taxon>
    </lineage>
</organism>
<name>A0A167EIB5_9BACL</name>
<evidence type="ECO:0000313" key="2">
    <source>
        <dbReference type="Proteomes" id="UP000077134"/>
    </source>
</evidence>
<sequence>MFYQYFEIVGSEKPIYQVKPEAYLLYEEVPDGDLIEYEEIAYLETIENGTKLYEPLYVREGDYE</sequence>
<dbReference type="EMBL" id="LSFN01000007">
    <property type="protein sequence ID" value="OAB75572.1"/>
    <property type="molecule type" value="Genomic_DNA"/>
</dbReference>
<gene>
    <name evidence="1" type="ORF">PNBC_08035</name>
</gene>
<dbReference type="KEGG" id="pcx:LPB68_21745"/>
<dbReference type="RefSeq" id="WP_068656967.1">
    <property type="nucleotide sequence ID" value="NZ_CP017773.1"/>
</dbReference>
<comment type="caution">
    <text evidence="1">The sequence shown here is derived from an EMBL/GenBank/DDBJ whole genome shotgun (WGS) entry which is preliminary data.</text>
</comment>
<proteinExistence type="predicted"/>
<keyword evidence="2" id="KW-1185">Reference proteome</keyword>
<dbReference type="OrthoDB" id="2971525at2"/>
<dbReference type="AlphaFoldDB" id="A0A167EIB5"/>
<reference evidence="1 2" key="1">
    <citation type="submission" date="2016-02" db="EMBL/GenBank/DDBJ databases">
        <title>Paenibacillus sp. LPB0068, isolated from Crassostrea gigas.</title>
        <authorList>
            <person name="Shin S.-K."/>
            <person name="Yi H."/>
        </authorList>
    </citation>
    <scope>NUCLEOTIDE SEQUENCE [LARGE SCALE GENOMIC DNA]</scope>
    <source>
        <strain evidence="1 2">LPB0068</strain>
    </source>
</reference>
<dbReference type="Proteomes" id="UP000077134">
    <property type="component" value="Unassembled WGS sequence"/>
</dbReference>
<accession>A0A167EIB5</accession>
<protein>
    <submittedName>
        <fullName evidence="1">Uncharacterized protein</fullName>
    </submittedName>
</protein>